<dbReference type="Proteomes" id="UP000551758">
    <property type="component" value="Unassembled WGS sequence"/>
</dbReference>
<name>A0A7J7F820_DICBM</name>
<evidence type="ECO:0000256" key="1">
    <source>
        <dbReference type="SAM" id="MobiDB-lite"/>
    </source>
</evidence>
<feature type="region of interest" description="Disordered" evidence="1">
    <location>
        <begin position="1"/>
        <end position="43"/>
    </location>
</feature>
<reference evidence="2 3" key="1">
    <citation type="journal article" date="2020" name="Mol. Biol. Evol.">
        <title>Interspecific Gene Flow and the Evolution of Specialization in Black and White Rhinoceros.</title>
        <authorList>
            <person name="Moodley Y."/>
            <person name="Westbury M.V."/>
            <person name="Russo I.M."/>
            <person name="Gopalakrishnan S."/>
            <person name="Rakotoarivelo A."/>
            <person name="Olsen R.A."/>
            <person name="Prost S."/>
            <person name="Tunstall T."/>
            <person name="Ryder O.A."/>
            <person name="Dalen L."/>
            <person name="Bruford M.W."/>
        </authorList>
    </citation>
    <scope>NUCLEOTIDE SEQUENCE [LARGE SCALE GENOMIC DNA]</scope>
    <source>
        <strain evidence="2">SBR-YM</strain>
        <tissue evidence="2">Skin</tissue>
    </source>
</reference>
<feature type="non-terminal residue" evidence="2">
    <location>
        <position position="75"/>
    </location>
</feature>
<protein>
    <submittedName>
        <fullName evidence="2">Uncharacterized protein</fullName>
    </submittedName>
</protein>
<organism evidence="2 3">
    <name type="scientific">Diceros bicornis minor</name>
    <name type="common">South-central black rhinoceros</name>
    <dbReference type="NCBI Taxonomy" id="77932"/>
    <lineage>
        <taxon>Eukaryota</taxon>
        <taxon>Metazoa</taxon>
        <taxon>Chordata</taxon>
        <taxon>Craniata</taxon>
        <taxon>Vertebrata</taxon>
        <taxon>Euteleostomi</taxon>
        <taxon>Mammalia</taxon>
        <taxon>Eutheria</taxon>
        <taxon>Laurasiatheria</taxon>
        <taxon>Perissodactyla</taxon>
        <taxon>Rhinocerotidae</taxon>
        <taxon>Diceros</taxon>
    </lineage>
</organism>
<gene>
    <name evidence="2" type="ORF">HPG69_018120</name>
</gene>
<evidence type="ECO:0000313" key="2">
    <source>
        <dbReference type="EMBL" id="KAF5924185.1"/>
    </source>
</evidence>
<proteinExistence type="predicted"/>
<keyword evidence="3" id="KW-1185">Reference proteome</keyword>
<dbReference type="EMBL" id="JACDTQ010001059">
    <property type="protein sequence ID" value="KAF5924185.1"/>
    <property type="molecule type" value="Genomic_DNA"/>
</dbReference>
<accession>A0A7J7F820</accession>
<comment type="caution">
    <text evidence="2">The sequence shown here is derived from an EMBL/GenBank/DDBJ whole genome shotgun (WGS) entry which is preliminary data.</text>
</comment>
<feature type="compositionally biased region" description="Polar residues" evidence="1">
    <location>
        <begin position="33"/>
        <end position="43"/>
    </location>
</feature>
<dbReference type="AlphaFoldDB" id="A0A7J7F820"/>
<sequence>MKPGRSTSPVREITTVEPGAESQPAQSGRHVLSGSQMQTQNQMEVCTKDRSPAMRGGTMANGMKLAFKAKPGYGV</sequence>
<evidence type="ECO:0000313" key="3">
    <source>
        <dbReference type="Proteomes" id="UP000551758"/>
    </source>
</evidence>